<evidence type="ECO:0000259" key="3">
    <source>
        <dbReference type="PROSITE" id="PS51462"/>
    </source>
</evidence>
<dbReference type="PANTHER" id="PTHR11839:SF18">
    <property type="entry name" value="NUDIX HYDROLASE DOMAIN-CONTAINING PROTEIN"/>
    <property type="match status" value="1"/>
</dbReference>
<dbReference type="InterPro" id="IPR020084">
    <property type="entry name" value="NUDIX_hydrolase_CS"/>
</dbReference>
<reference evidence="4" key="2">
    <citation type="journal article" date="2019" name="Genome Biol. Evol.">
        <title>Day and night: Metabolic profiles and evolutionary relationships of six axenic non-marine cyanobacteria.</title>
        <authorList>
            <person name="Will S.E."/>
            <person name="Henke P."/>
            <person name="Boedeker C."/>
            <person name="Huang S."/>
            <person name="Brinkmann H."/>
            <person name="Rohde M."/>
            <person name="Jarek M."/>
            <person name="Friedl T."/>
            <person name="Seufert S."/>
            <person name="Schumacher M."/>
            <person name="Overmann J."/>
            <person name="Neumann-Schaal M."/>
            <person name="Petersen J."/>
        </authorList>
    </citation>
    <scope>NUCLEOTIDE SEQUENCE [LARGE SCALE GENOMIC DNA]</scope>
    <source>
        <strain evidence="4">PCC 7102</strain>
    </source>
</reference>
<organism evidence="4 5">
    <name type="scientific">Dulcicalothrix desertica PCC 7102</name>
    <dbReference type="NCBI Taxonomy" id="232991"/>
    <lineage>
        <taxon>Bacteria</taxon>
        <taxon>Bacillati</taxon>
        <taxon>Cyanobacteriota</taxon>
        <taxon>Cyanophyceae</taxon>
        <taxon>Nostocales</taxon>
        <taxon>Calotrichaceae</taxon>
        <taxon>Dulcicalothrix</taxon>
    </lineage>
</organism>
<dbReference type="PANTHER" id="PTHR11839">
    <property type="entry name" value="UDP/ADP-SUGAR PYROPHOSPHATASE"/>
    <property type="match status" value="1"/>
</dbReference>
<dbReference type="InterPro" id="IPR015797">
    <property type="entry name" value="NUDIX_hydrolase-like_dom_sf"/>
</dbReference>
<dbReference type="GO" id="GO:0016787">
    <property type="term" value="F:hydrolase activity"/>
    <property type="evidence" value="ECO:0007669"/>
    <property type="project" value="UniProtKB-KW"/>
</dbReference>
<dbReference type="PROSITE" id="PS51462">
    <property type="entry name" value="NUDIX"/>
    <property type="match status" value="1"/>
</dbReference>
<name>A0A3S1AL37_9CYAN</name>
<keyword evidence="2 4" id="KW-0378">Hydrolase</keyword>
<keyword evidence="5" id="KW-1185">Reference proteome</keyword>
<accession>A0A3S1AL37</accession>
<evidence type="ECO:0000313" key="4">
    <source>
        <dbReference type="EMBL" id="RUT03495.1"/>
    </source>
</evidence>
<sequence length="185" mass="21115">MTELQKWNLVQSEMVINHRWCKVRRDEIELPNGKVVDDFFVHIKPDIAFVLAITPNNEVIFVRQYRYARDDFFIEIPAGGFNAENENPETAALRELEEETGYSSQNIKKIATLYNGPSKDTNQLHLFLAQNAVKVSEQNLDITEEIEVLLIPIDEIVSKIESGEISVVSSVAALFFGLNFLKTQK</sequence>
<dbReference type="Proteomes" id="UP000271624">
    <property type="component" value="Unassembled WGS sequence"/>
</dbReference>
<dbReference type="EMBL" id="RSCL01000013">
    <property type="protein sequence ID" value="RUT03495.1"/>
    <property type="molecule type" value="Genomic_DNA"/>
</dbReference>
<protein>
    <submittedName>
        <fullName evidence="4">NUDIX hydrolase</fullName>
    </submittedName>
</protein>
<comment type="cofactor">
    <cofactor evidence="1">
        <name>Mg(2+)</name>
        <dbReference type="ChEBI" id="CHEBI:18420"/>
    </cofactor>
</comment>
<gene>
    <name evidence="4" type="ORF">DSM106972_051340</name>
</gene>
<evidence type="ECO:0000313" key="5">
    <source>
        <dbReference type="Proteomes" id="UP000271624"/>
    </source>
</evidence>
<dbReference type="RefSeq" id="WP_127083453.1">
    <property type="nucleotide sequence ID" value="NZ_RSCL01000013.1"/>
</dbReference>
<feature type="domain" description="Nudix hydrolase" evidence="3">
    <location>
        <begin position="42"/>
        <end position="173"/>
    </location>
</feature>
<evidence type="ECO:0000256" key="2">
    <source>
        <dbReference type="ARBA" id="ARBA00022801"/>
    </source>
</evidence>
<dbReference type="Pfam" id="PF00293">
    <property type="entry name" value="NUDIX"/>
    <property type="match status" value="1"/>
</dbReference>
<dbReference type="InterPro" id="IPR000086">
    <property type="entry name" value="NUDIX_hydrolase_dom"/>
</dbReference>
<dbReference type="GO" id="GO:0019693">
    <property type="term" value="P:ribose phosphate metabolic process"/>
    <property type="evidence" value="ECO:0007669"/>
    <property type="project" value="TreeGrafter"/>
</dbReference>
<dbReference type="CDD" id="cd03424">
    <property type="entry name" value="NUDIX_ADPRase_Nudt5_UGPPase_Nudt14"/>
    <property type="match status" value="1"/>
</dbReference>
<dbReference type="Gene3D" id="3.90.79.10">
    <property type="entry name" value="Nucleoside Triphosphate Pyrophosphohydrolase"/>
    <property type="match status" value="1"/>
</dbReference>
<dbReference type="GO" id="GO:0006753">
    <property type="term" value="P:nucleoside phosphate metabolic process"/>
    <property type="evidence" value="ECO:0007669"/>
    <property type="project" value="TreeGrafter"/>
</dbReference>
<proteinExistence type="predicted"/>
<dbReference type="AlphaFoldDB" id="A0A3S1AL37"/>
<dbReference type="OrthoDB" id="9806150at2"/>
<comment type="caution">
    <text evidence="4">The sequence shown here is derived from an EMBL/GenBank/DDBJ whole genome shotgun (WGS) entry which is preliminary data.</text>
</comment>
<evidence type="ECO:0000256" key="1">
    <source>
        <dbReference type="ARBA" id="ARBA00001946"/>
    </source>
</evidence>
<dbReference type="SUPFAM" id="SSF55811">
    <property type="entry name" value="Nudix"/>
    <property type="match status" value="1"/>
</dbReference>
<reference evidence="4" key="1">
    <citation type="submission" date="2018-12" db="EMBL/GenBank/DDBJ databases">
        <authorList>
            <person name="Will S."/>
            <person name="Neumann-Schaal M."/>
            <person name="Henke P."/>
        </authorList>
    </citation>
    <scope>NUCLEOTIDE SEQUENCE</scope>
    <source>
        <strain evidence="4">PCC 7102</strain>
    </source>
</reference>
<dbReference type="PROSITE" id="PS00893">
    <property type="entry name" value="NUDIX_BOX"/>
    <property type="match status" value="1"/>
</dbReference>